<organism evidence="3 4">
    <name type="scientific">Paraglaciecola arctica BSs20135</name>
    <dbReference type="NCBI Taxonomy" id="493475"/>
    <lineage>
        <taxon>Bacteria</taxon>
        <taxon>Pseudomonadati</taxon>
        <taxon>Pseudomonadota</taxon>
        <taxon>Gammaproteobacteria</taxon>
        <taxon>Alteromonadales</taxon>
        <taxon>Alteromonadaceae</taxon>
        <taxon>Paraglaciecola</taxon>
    </lineage>
</organism>
<protein>
    <recommendedName>
        <fullName evidence="2">DUF6265 domain-containing protein</fullName>
    </recommendedName>
</protein>
<comment type="caution">
    <text evidence="3">The sequence shown here is derived from an EMBL/GenBank/DDBJ whole genome shotgun (WGS) entry which is preliminary data.</text>
</comment>
<evidence type="ECO:0000259" key="2">
    <source>
        <dbReference type="Pfam" id="PF19780"/>
    </source>
</evidence>
<reference evidence="3 4" key="1">
    <citation type="journal article" date="2017" name="Antonie Van Leeuwenhoek">
        <title>Rhizobium rhizosphaerae sp. nov., a novel species isolated from rice rhizosphere.</title>
        <authorList>
            <person name="Zhao J.J."/>
            <person name="Zhang J."/>
            <person name="Zhang R.J."/>
            <person name="Zhang C.W."/>
            <person name="Yin H.Q."/>
            <person name="Zhang X.X."/>
        </authorList>
    </citation>
    <scope>NUCLEOTIDE SEQUENCE [LARGE SCALE GENOMIC DNA]</scope>
    <source>
        <strain evidence="3 4">BSs20135</strain>
    </source>
</reference>
<dbReference type="Pfam" id="PF19780">
    <property type="entry name" value="DUF6265"/>
    <property type="match status" value="1"/>
</dbReference>
<keyword evidence="4" id="KW-1185">Reference proteome</keyword>
<dbReference type="Proteomes" id="UP000006327">
    <property type="component" value="Unassembled WGS sequence"/>
</dbReference>
<dbReference type="eggNOG" id="ENOG5032AJ6">
    <property type="taxonomic scope" value="Bacteria"/>
</dbReference>
<dbReference type="EMBL" id="BAEO01000041">
    <property type="protein sequence ID" value="GAC19866.1"/>
    <property type="molecule type" value="Genomic_DNA"/>
</dbReference>
<gene>
    <name evidence="3" type="ORF">GARC_2903</name>
</gene>
<feature type="signal peptide" evidence="1">
    <location>
        <begin position="1"/>
        <end position="23"/>
    </location>
</feature>
<name>K6Y7G1_9ALTE</name>
<accession>K6Y7G1</accession>
<keyword evidence="1" id="KW-0732">Signal</keyword>
<evidence type="ECO:0000256" key="1">
    <source>
        <dbReference type="SAM" id="SignalP"/>
    </source>
</evidence>
<dbReference type="RefSeq" id="WP_007621196.1">
    <property type="nucleotide sequence ID" value="NZ_BAEO01000041.1"/>
</dbReference>
<evidence type="ECO:0000313" key="3">
    <source>
        <dbReference type="EMBL" id="GAC19866.1"/>
    </source>
</evidence>
<evidence type="ECO:0000313" key="4">
    <source>
        <dbReference type="Proteomes" id="UP000006327"/>
    </source>
</evidence>
<proteinExistence type="predicted"/>
<dbReference type="InterPro" id="IPR046232">
    <property type="entry name" value="DUF6265"/>
</dbReference>
<feature type="chain" id="PRO_5003897083" description="DUF6265 domain-containing protein" evidence="1">
    <location>
        <begin position="24"/>
        <end position="175"/>
    </location>
</feature>
<dbReference type="AlphaFoldDB" id="K6Y7G1"/>
<feature type="domain" description="DUF6265" evidence="2">
    <location>
        <begin position="49"/>
        <end position="155"/>
    </location>
</feature>
<sequence>MFTFYVRCLFLLTFIGPLNTAFAENTTPPQTEYLAEQQNSPAASIEDLKWISGYWQGQIWGGQFEEIWSHPMAGSMMASFKFTENNQVKFYELMTISEHQGSLLLQLKHFGQDLIGWEEKDQSMDFKLVRLTDNAVYFEGYTYKLISHNEMHVFVVIDNDGEKLETKFVFKRHSQ</sequence>
<dbReference type="OrthoDB" id="7567258at2"/>
<dbReference type="STRING" id="493475.GARC_2903"/>